<dbReference type="EMBL" id="BJON01000009">
    <property type="protein sequence ID" value="GED68775.1"/>
    <property type="molecule type" value="Genomic_DNA"/>
</dbReference>
<protein>
    <submittedName>
        <fullName evidence="1">Uncharacterized protein</fullName>
    </submittedName>
</protein>
<gene>
    <name evidence="1" type="ORF">BRE01_24770</name>
</gene>
<evidence type="ECO:0000313" key="2">
    <source>
        <dbReference type="Proteomes" id="UP000319578"/>
    </source>
</evidence>
<comment type="caution">
    <text evidence="1">The sequence shown here is derived from an EMBL/GenBank/DDBJ whole genome shotgun (WGS) entry which is preliminary data.</text>
</comment>
<proteinExistence type="predicted"/>
<reference evidence="1 2" key="1">
    <citation type="submission" date="2019-06" db="EMBL/GenBank/DDBJ databases">
        <title>Whole genome shotgun sequence of Brevibacillus reuszeri NBRC 15719.</title>
        <authorList>
            <person name="Hosoyama A."/>
            <person name="Uohara A."/>
            <person name="Ohji S."/>
            <person name="Ichikawa N."/>
        </authorList>
    </citation>
    <scope>NUCLEOTIDE SEQUENCE [LARGE SCALE GENOMIC DNA]</scope>
    <source>
        <strain evidence="1 2">NBRC 15719</strain>
    </source>
</reference>
<sequence>MGNSDSSLDICIYDPNHDRFLGHGPNLEGVDTLVLAEMDNKKNARKKIDHRKTGHRTKIAMTATAHSDNTCCRPLSSYF</sequence>
<name>A0ABQ0TLF4_9BACL</name>
<organism evidence="1 2">
    <name type="scientific">Brevibacillus reuszeri</name>
    <dbReference type="NCBI Taxonomy" id="54915"/>
    <lineage>
        <taxon>Bacteria</taxon>
        <taxon>Bacillati</taxon>
        <taxon>Bacillota</taxon>
        <taxon>Bacilli</taxon>
        <taxon>Bacillales</taxon>
        <taxon>Paenibacillaceae</taxon>
        <taxon>Brevibacillus</taxon>
    </lineage>
</organism>
<evidence type="ECO:0000313" key="1">
    <source>
        <dbReference type="EMBL" id="GED68775.1"/>
    </source>
</evidence>
<dbReference type="Proteomes" id="UP000319578">
    <property type="component" value="Unassembled WGS sequence"/>
</dbReference>
<keyword evidence="2" id="KW-1185">Reference proteome</keyword>
<accession>A0ABQ0TLF4</accession>